<comment type="subcellular location">
    <subcellularLocation>
        <location evidence="1">Membrane</location>
        <topology evidence="1">Multi-pass membrane protein</topology>
    </subcellularLocation>
</comment>
<evidence type="ECO:0000256" key="7">
    <source>
        <dbReference type="SAM" id="MobiDB-lite"/>
    </source>
</evidence>
<dbReference type="GO" id="GO:0015677">
    <property type="term" value="P:copper ion import"/>
    <property type="evidence" value="ECO:0007669"/>
    <property type="project" value="TreeGrafter"/>
</dbReference>
<proteinExistence type="predicted"/>
<dbReference type="EMBL" id="CAUWAG010000007">
    <property type="protein sequence ID" value="CAJ2505628.1"/>
    <property type="molecule type" value="Genomic_DNA"/>
</dbReference>
<evidence type="ECO:0000256" key="2">
    <source>
        <dbReference type="ARBA" id="ARBA00022448"/>
    </source>
</evidence>
<dbReference type="GO" id="GO:0000293">
    <property type="term" value="F:ferric-chelate reductase activity"/>
    <property type="evidence" value="ECO:0007669"/>
    <property type="project" value="TreeGrafter"/>
</dbReference>
<gene>
    <name evidence="10" type="ORF">KHLLAP_LOCUS6096</name>
</gene>
<protein>
    <submittedName>
        <fullName evidence="10">Uu.00g130220.m01.CDS01</fullName>
    </submittedName>
</protein>
<comment type="caution">
    <text evidence="10">The sequence shown here is derived from an EMBL/GenBank/DDBJ whole genome shotgun (WGS) entry which is preliminary data.</text>
</comment>
<accession>A0AAI8VIN5</accession>
<feature type="domain" description="Ferric oxidoreductase" evidence="9">
    <location>
        <begin position="4"/>
        <end position="99"/>
    </location>
</feature>
<evidence type="ECO:0000313" key="11">
    <source>
        <dbReference type="Proteomes" id="UP001295740"/>
    </source>
</evidence>
<keyword evidence="11" id="KW-1185">Reference proteome</keyword>
<evidence type="ECO:0000256" key="5">
    <source>
        <dbReference type="ARBA" id="ARBA00023065"/>
    </source>
</evidence>
<dbReference type="GO" id="GO:0006879">
    <property type="term" value="P:intracellular iron ion homeostasis"/>
    <property type="evidence" value="ECO:0007669"/>
    <property type="project" value="TreeGrafter"/>
</dbReference>
<evidence type="ECO:0000313" key="10">
    <source>
        <dbReference type="EMBL" id="CAJ2505628.1"/>
    </source>
</evidence>
<feature type="region of interest" description="Disordered" evidence="7">
    <location>
        <begin position="358"/>
        <end position="378"/>
    </location>
</feature>
<organism evidence="10 11">
    <name type="scientific">Anthostomella pinea</name>
    <dbReference type="NCBI Taxonomy" id="933095"/>
    <lineage>
        <taxon>Eukaryota</taxon>
        <taxon>Fungi</taxon>
        <taxon>Dikarya</taxon>
        <taxon>Ascomycota</taxon>
        <taxon>Pezizomycotina</taxon>
        <taxon>Sordariomycetes</taxon>
        <taxon>Xylariomycetidae</taxon>
        <taxon>Xylariales</taxon>
        <taxon>Xylariaceae</taxon>
        <taxon>Anthostomella</taxon>
    </lineage>
</organism>
<feature type="transmembrane region" description="Helical" evidence="8">
    <location>
        <begin position="89"/>
        <end position="105"/>
    </location>
</feature>
<evidence type="ECO:0000256" key="1">
    <source>
        <dbReference type="ARBA" id="ARBA00004141"/>
    </source>
</evidence>
<dbReference type="GO" id="GO:0005886">
    <property type="term" value="C:plasma membrane"/>
    <property type="evidence" value="ECO:0007669"/>
    <property type="project" value="TreeGrafter"/>
</dbReference>
<keyword evidence="5" id="KW-0406">Ion transport</keyword>
<keyword evidence="4 8" id="KW-1133">Transmembrane helix</keyword>
<dbReference type="PANTHER" id="PTHR32361">
    <property type="entry name" value="FERRIC/CUPRIC REDUCTASE TRANSMEMBRANE COMPONENT"/>
    <property type="match status" value="1"/>
</dbReference>
<dbReference type="Proteomes" id="UP001295740">
    <property type="component" value="Unassembled WGS sequence"/>
</dbReference>
<dbReference type="InterPro" id="IPR013130">
    <property type="entry name" value="Fe3_Rdtase_TM_dom"/>
</dbReference>
<keyword evidence="6 8" id="KW-0472">Membrane</keyword>
<name>A0AAI8VIN5_9PEZI</name>
<reference evidence="10" key="1">
    <citation type="submission" date="2023-10" db="EMBL/GenBank/DDBJ databases">
        <authorList>
            <person name="Hackl T."/>
        </authorList>
    </citation>
    <scope>NUCLEOTIDE SEQUENCE</scope>
</reference>
<dbReference type="InterPro" id="IPR051410">
    <property type="entry name" value="Ferric/Cupric_Reductase"/>
</dbReference>
<evidence type="ECO:0000256" key="8">
    <source>
        <dbReference type="SAM" id="Phobius"/>
    </source>
</evidence>
<sequence length="378" mass="42842">MAPLFLGGRTNPLADFLRVPLSTYYLCHHWVGRIAILEGLIHAAFSLRRSRSDHVTISGYIAVGGLLMLLVTSPFFMRRFFRTRFSVQHGLLSLISLAAIFWHVLSQPNLVPKICVLIASALWGLTTLYRFLRTFCYLPAAKVEWCEVSETTNRICDKSSPFLRLKKGQKFLLDGPYGQDLGLRHYETVIMAAQGIGIAGVLASALDLAERQQHDWAIKASKSRAYRADLFRDRTRKVAIVWSLDENIQEEWVTMELNALKRLDEKNAFLVVWCIYPSSWDKPPPFETSQFWKCVYPKDGPAQQERYLKSLISQDIESPGRSIVVACGDPDFTTQVRETVLSQTKPHRPVNFAELEFRPPRTTSSSAMPIAESSGEKA</sequence>
<dbReference type="GO" id="GO:0006826">
    <property type="term" value="P:iron ion transport"/>
    <property type="evidence" value="ECO:0007669"/>
    <property type="project" value="TreeGrafter"/>
</dbReference>
<keyword evidence="2" id="KW-0813">Transport</keyword>
<dbReference type="SUPFAM" id="SSF52343">
    <property type="entry name" value="Ferredoxin reductase-like, C-terminal NADP-linked domain"/>
    <property type="match status" value="1"/>
</dbReference>
<dbReference type="Gene3D" id="3.40.50.80">
    <property type="entry name" value="Nucleotide-binding domain of ferredoxin-NADP reductase (FNR) module"/>
    <property type="match status" value="1"/>
</dbReference>
<dbReference type="InterPro" id="IPR039261">
    <property type="entry name" value="FNR_nucleotide-bd"/>
</dbReference>
<evidence type="ECO:0000256" key="6">
    <source>
        <dbReference type="ARBA" id="ARBA00023136"/>
    </source>
</evidence>
<evidence type="ECO:0000256" key="3">
    <source>
        <dbReference type="ARBA" id="ARBA00022692"/>
    </source>
</evidence>
<feature type="transmembrane region" description="Helical" evidence="8">
    <location>
        <begin position="111"/>
        <end position="132"/>
    </location>
</feature>
<evidence type="ECO:0000256" key="4">
    <source>
        <dbReference type="ARBA" id="ARBA00022989"/>
    </source>
</evidence>
<dbReference type="PANTHER" id="PTHR32361:SF26">
    <property type="entry name" value="FAD-BINDING 8 DOMAIN-CONTAINING PROTEIN-RELATED"/>
    <property type="match status" value="1"/>
</dbReference>
<dbReference type="Pfam" id="PF01794">
    <property type="entry name" value="Ferric_reduct"/>
    <property type="match status" value="1"/>
</dbReference>
<feature type="transmembrane region" description="Helical" evidence="8">
    <location>
        <begin position="57"/>
        <end position="77"/>
    </location>
</feature>
<evidence type="ECO:0000259" key="9">
    <source>
        <dbReference type="Pfam" id="PF01794"/>
    </source>
</evidence>
<dbReference type="AlphaFoldDB" id="A0AAI8VIN5"/>
<keyword evidence="3 8" id="KW-0812">Transmembrane</keyword>